<name>A0A5M3MBH5_CONPW</name>
<evidence type="ECO:0000259" key="1">
    <source>
        <dbReference type="SMART" id="SM00829"/>
    </source>
</evidence>
<dbReference type="InterPro" id="IPR011032">
    <property type="entry name" value="GroES-like_sf"/>
</dbReference>
<dbReference type="Pfam" id="PF08240">
    <property type="entry name" value="ADH_N"/>
    <property type="match status" value="1"/>
</dbReference>
<proteinExistence type="predicted"/>
<dbReference type="CDD" id="cd08276">
    <property type="entry name" value="MDR7"/>
    <property type="match status" value="1"/>
</dbReference>
<dbReference type="AlphaFoldDB" id="A0A5M3MBH5"/>
<dbReference type="GeneID" id="19210795"/>
<dbReference type="OrthoDB" id="9930022at2759"/>
<dbReference type="InterPro" id="IPR020843">
    <property type="entry name" value="ER"/>
</dbReference>
<dbReference type="InterPro" id="IPR052711">
    <property type="entry name" value="Zinc_ADH-like"/>
</dbReference>
<dbReference type="SUPFAM" id="SSF50129">
    <property type="entry name" value="GroES-like"/>
    <property type="match status" value="1"/>
</dbReference>
<dbReference type="Proteomes" id="UP000053558">
    <property type="component" value="Unassembled WGS sequence"/>
</dbReference>
<dbReference type="PANTHER" id="PTHR45033">
    <property type="match status" value="1"/>
</dbReference>
<dbReference type="InterPro" id="IPR013154">
    <property type="entry name" value="ADH-like_N"/>
</dbReference>
<evidence type="ECO:0000313" key="3">
    <source>
        <dbReference type="Proteomes" id="UP000053558"/>
    </source>
</evidence>
<dbReference type="InterPro" id="IPR013149">
    <property type="entry name" value="ADH-like_C"/>
</dbReference>
<dbReference type="KEGG" id="cput:CONPUDRAFT_84571"/>
<organism evidence="2 3">
    <name type="scientific">Coniophora puteana (strain RWD-64-598)</name>
    <name type="common">Brown rot fungus</name>
    <dbReference type="NCBI Taxonomy" id="741705"/>
    <lineage>
        <taxon>Eukaryota</taxon>
        <taxon>Fungi</taxon>
        <taxon>Dikarya</taxon>
        <taxon>Basidiomycota</taxon>
        <taxon>Agaricomycotina</taxon>
        <taxon>Agaricomycetes</taxon>
        <taxon>Agaricomycetidae</taxon>
        <taxon>Boletales</taxon>
        <taxon>Coniophorineae</taxon>
        <taxon>Coniophoraceae</taxon>
        <taxon>Coniophora</taxon>
    </lineage>
</organism>
<reference evidence="3" key="1">
    <citation type="journal article" date="2012" name="Science">
        <title>The Paleozoic origin of enzymatic lignin decomposition reconstructed from 31 fungal genomes.</title>
        <authorList>
            <person name="Floudas D."/>
            <person name="Binder M."/>
            <person name="Riley R."/>
            <person name="Barry K."/>
            <person name="Blanchette R.A."/>
            <person name="Henrissat B."/>
            <person name="Martinez A.T."/>
            <person name="Otillar R."/>
            <person name="Spatafora J.W."/>
            <person name="Yadav J.S."/>
            <person name="Aerts A."/>
            <person name="Benoit I."/>
            <person name="Boyd A."/>
            <person name="Carlson A."/>
            <person name="Copeland A."/>
            <person name="Coutinho P.M."/>
            <person name="de Vries R.P."/>
            <person name="Ferreira P."/>
            <person name="Findley K."/>
            <person name="Foster B."/>
            <person name="Gaskell J."/>
            <person name="Glotzer D."/>
            <person name="Gorecki P."/>
            <person name="Heitman J."/>
            <person name="Hesse C."/>
            <person name="Hori C."/>
            <person name="Igarashi K."/>
            <person name="Jurgens J.A."/>
            <person name="Kallen N."/>
            <person name="Kersten P."/>
            <person name="Kohler A."/>
            <person name="Kuees U."/>
            <person name="Kumar T.K.A."/>
            <person name="Kuo A."/>
            <person name="LaButti K."/>
            <person name="Larrondo L.F."/>
            <person name="Lindquist E."/>
            <person name="Ling A."/>
            <person name="Lombard V."/>
            <person name="Lucas S."/>
            <person name="Lundell T."/>
            <person name="Martin R."/>
            <person name="McLaughlin D.J."/>
            <person name="Morgenstern I."/>
            <person name="Morin E."/>
            <person name="Murat C."/>
            <person name="Nagy L.G."/>
            <person name="Nolan M."/>
            <person name="Ohm R.A."/>
            <person name="Patyshakuliyeva A."/>
            <person name="Rokas A."/>
            <person name="Ruiz-Duenas F.J."/>
            <person name="Sabat G."/>
            <person name="Salamov A."/>
            <person name="Samejima M."/>
            <person name="Schmutz J."/>
            <person name="Slot J.C."/>
            <person name="St John F."/>
            <person name="Stenlid J."/>
            <person name="Sun H."/>
            <person name="Sun S."/>
            <person name="Syed K."/>
            <person name="Tsang A."/>
            <person name="Wiebenga A."/>
            <person name="Young D."/>
            <person name="Pisabarro A."/>
            <person name="Eastwood D.C."/>
            <person name="Martin F."/>
            <person name="Cullen D."/>
            <person name="Grigoriev I.V."/>
            <person name="Hibbett D.S."/>
        </authorList>
    </citation>
    <scope>NUCLEOTIDE SEQUENCE [LARGE SCALE GENOMIC DNA]</scope>
    <source>
        <strain evidence="3">RWD-64-598 SS2</strain>
    </source>
</reference>
<dbReference type="Gene3D" id="3.90.180.10">
    <property type="entry name" value="Medium-chain alcohol dehydrogenases, catalytic domain"/>
    <property type="match status" value="1"/>
</dbReference>
<protein>
    <submittedName>
        <fullName evidence="2">NAD(P)-binding protein</fullName>
    </submittedName>
</protein>
<dbReference type="RefSeq" id="XP_007772987.1">
    <property type="nucleotide sequence ID" value="XM_007774797.1"/>
</dbReference>
<accession>A0A5M3MBH5</accession>
<dbReference type="SUPFAM" id="SSF51735">
    <property type="entry name" value="NAD(P)-binding Rossmann-fold domains"/>
    <property type="match status" value="1"/>
</dbReference>
<evidence type="ECO:0000313" key="2">
    <source>
        <dbReference type="EMBL" id="EIW76588.1"/>
    </source>
</evidence>
<keyword evidence="3" id="KW-1185">Reference proteome</keyword>
<dbReference type="OMA" id="CANPSME"/>
<dbReference type="EMBL" id="JH711585">
    <property type="protein sequence ID" value="EIW76588.1"/>
    <property type="molecule type" value="Genomic_DNA"/>
</dbReference>
<sequence length="343" mass="36703">MSLPKTIREYRSNGEGYQNLMLVESLLELPKSTEVLVKIHAVSLQYRDLLVASGHYRGIKPNVVVGSDMAGKIVIAGAEVKGWKAGDRVCANFSLDHLDGDTTAEIFATSLGGPVDGVLREYMNVPSHSLVHIPEHLSYEEGSTLPCAALTAYNALNGPKPIKGGDTVLILGTGGVSIFGLQIALASGAEVIVTSSSDEKLKVAQQIGAHHIINYTTTPNWDQEVLKITGGRGVDHTIEVGGPGTITKSSNATRMVGYIHVVGRVAEGDSGVSTLEITKKAHIYRGVLIGSVAQFNAMNRLFKARNIKPVIDKVFSFEQAIDAYAHLESQKHVGKVVIKVSKV</sequence>
<dbReference type="Pfam" id="PF00107">
    <property type="entry name" value="ADH_zinc_N"/>
    <property type="match status" value="1"/>
</dbReference>
<dbReference type="InterPro" id="IPR036291">
    <property type="entry name" value="NAD(P)-bd_dom_sf"/>
</dbReference>
<feature type="domain" description="Enoyl reductase (ER)" evidence="1">
    <location>
        <begin position="16"/>
        <end position="338"/>
    </location>
</feature>
<gene>
    <name evidence="2" type="ORF">CONPUDRAFT_84571</name>
</gene>
<dbReference type="PANTHER" id="PTHR45033:SF2">
    <property type="entry name" value="ZINC-TYPE ALCOHOL DEHYDROGENASE-LIKE PROTEIN C1773.06C"/>
    <property type="match status" value="1"/>
</dbReference>
<comment type="caution">
    <text evidence="2">The sequence shown here is derived from an EMBL/GenBank/DDBJ whole genome shotgun (WGS) entry which is preliminary data.</text>
</comment>
<dbReference type="GO" id="GO:0016491">
    <property type="term" value="F:oxidoreductase activity"/>
    <property type="evidence" value="ECO:0007669"/>
    <property type="project" value="InterPro"/>
</dbReference>
<dbReference type="Gene3D" id="3.40.50.720">
    <property type="entry name" value="NAD(P)-binding Rossmann-like Domain"/>
    <property type="match status" value="1"/>
</dbReference>
<dbReference type="SMART" id="SM00829">
    <property type="entry name" value="PKS_ER"/>
    <property type="match status" value="1"/>
</dbReference>